<dbReference type="InterPro" id="IPR038371">
    <property type="entry name" value="Cu_polyphenol_OxRdtase_sf"/>
</dbReference>
<keyword evidence="3" id="KW-0808">Transferase</keyword>
<comment type="catalytic activity">
    <reaction evidence="1">
        <text>inosine + phosphate = alpha-D-ribose 1-phosphate + hypoxanthine</text>
        <dbReference type="Rhea" id="RHEA:27646"/>
        <dbReference type="ChEBI" id="CHEBI:17368"/>
        <dbReference type="ChEBI" id="CHEBI:17596"/>
        <dbReference type="ChEBI" id="CHEBI:43474"/>
        <dbReference type="ChEBI" id="CHEBI:57720"/>
        <dbReference type="EC" id="2.4.2.1"/>
    </reaction>
    <physiologicalReaction direction="left-to-right" evidence="1">
        <dbReference type="Rhea" id="RHEA:27647"/>
    </physiologicalReaction>
</comment>
<dbReference type="PANTHER" id="PTHR30616:SF2">
    <property type="entry name" value="PURINE NUCLEOSIDE PHOSPHORYLASE LACC1"/>
    <property type="match status" value="1"/>
</dbReference>
<sequence>MDPAWFIPPNVNIAFSTRLGGVSLSPYDSLNLGCHVGDNPKAVLDNRALIQSQLALTAVPAWLEQVHGVDVVKADSTRVHQADGSVSTQTSEVCVVMTADCLPILLCDKQGTQVAAVHAGWRGLCDGIIESALAHFKQEDIIAYLGPCVGPTVFEVGPEVRQQFIEKDATCTVFFKPVSDKYLADLQGLACYRLKQAGVSLIYQDKRCTYLNPETFFSYRRDGVTGRMASFIWLS</sequence>
<dbReference type="CDD" id="cd16833">
    <property type="entry name" value="YfiH"/>
    <property type="match status" value="1"/>
</dbReference>
<proteinExistence type="inferred from homology"/>
<organism evidence="11 12">
    <name type="scientific">Shewanella surugensis</name>
    <dbReference type="NCBI Taxonomy" id="212020"/>
    <lineage>
        <taxon>Bacteria</taxon>
        <taxon>Pseudomonadati</taxon>
        <taxon>Pseudomonadota</taxon>
        <taxon>Gammaproteobacteria</taxon>
        <taxon>Alteromonadales</taxon>
        <taxon>Shewanellaceae</taxon>
        <taxon>Shewanella</taxon>
    </lineage>
</organism>
<keyword evidence="5" id="KW-0378">Hydrolase</keyword>
<comment type="catalytic activity">
    <reaction evidence="9">
        <text>S-methyl-5'-thioadenosine + phosphate = 5-(methylsulfanyl)-alpha-D-ribose 1-phosphate + adenine</text>
        <dbReference type="Rhea" id="RHEA:11852"/>
        <dbReference type="ChEBI" id="CHEBI:16708"/>
        <dbReference type="ChEBI" id="CHEBI:17509"/>
        <dbReference type="ChEBI" id="CHEBI:43474"/>
        <dbReference type="ChEBI" id="CHEBI:58533"/>
        <dbReference type="EC" id="2.4.2.28"/>
    </reaction>
    <physiologicalReaction direction="left-to-right" evidence="9">
        <dbReference type="Rhea" id="RHEA:11853"/>
    </physiologicalReaction>
</comment>
<dbReference type="NCBIfam" id="TIGR00726">
    <property type="entry name" value="peptidoglycan editing factor PgeF"/>
    <property type="match status" value="1"/>
</dbReference>
<keyword evidence="6" id="KW-0862">Zinc</keyword>
<dbReference type="PANTHER" id="PTHR30616">
    <property type="entry name" value="UNCHARACTERIZED PROTEIN YFIH"/>
    <property type="match status" value="1"/>
</dbReference>
<dbReference type="InterPro" id="IPR011324">
    <property type="entry name" value="Cytotoxic_necrot_fac-like_cat"/>
</dbReference>
<evidence type="ECO:0000256" key="1">
    <source>
        <dbReference type="ARBA" id="ARBA00000553"/>
    </source>
</evidence>
<dbReference type="InterPro" id="IPR003730">
    <property type="entry name" value="Cu_polyphenol_OxRdtase"/>
</dbReference>
<dbReference type="RefSeq" id="WP_248942980.1">
    <property type="nucleotide sequence ID" value="NZ_JAKIKS010000172.1"/>
</dbReference>
<evidence type="ECO:0000313" key="11">
    <source>
        <dbReference type="EMBL" id="MCL1127540.1"/>
    </source>
</evidence>
<dbReference type="EMBL" id="JAKIKS010000172">
    <property type="protein sequence ID" value="MCL1127540.1"/>
    <property type="molecule type" value="Genomic_DNA"/>
</dbReference>
<comment type="catalytic activity">
    <reaction evidence="7">
        <text>adenosine + H2O + H(+) = inosine + NH4(+)</text>
        <dbReference type="Rhea" id="RHEA:24408"/>
        <dbReference type="ChEBI" id="CHEBI:15377"/>
        <dbReference type="ChEBI" id="CHEBI:15378"/>
        <dbReference type="ChEBI" id="CHEBI:16335"/>
        <dbReference type="ChEBI" id="CHEBI:17596"/>
        <dbReference type="ChEBI" id="CHEBI:28938"/>
        <dbReference type="EC" id="3.5.4.4"/>
    </reaction>
    <physiologicalReaction direction="left-to-right" evidence="7">
        <dbReference type="Rhea" id="RHEA:24409"/>
    </physiologicalReaction>
</comment>
<evidence type="ECO:0000256" key="8">
    <source>
        <dbReference type="ARBA" id="ARBA00048968"/>
    </source>
</evidence>
<dbReference type="Pfam" id="PF02578">
    <property type="entry name" value="Cu-oxidase_4"/>
    <property type="match status" value="1"/>
</dbReference>
<protein>
    <recommendedName>
        <fullName evidence="10">Purine nucleoside phosphorylase</fullName>
    </recommendedName>
</protein>
<evidence type="ECO:0000256" key="5">
    <source>
        <dbReference type="ARBA" id="ARBA00022801"/>
    </source>
</evidence>
<name>A0ABT0LJJ7_9GAMM</name>
<evidence type="ECO:0000256" key="6">
    <source>
        <dbReference type="ARBA" id="ARBA00022833"/>
    </source>
</evidence>
<evidence type="ECO:0000313" key="12">
    <source>
        <dbReference type="Proteomes" id="UP001203423"/>
    </source>
</evidence>
<evidence type="ECO:0000256" key="9">
    <source>
        <dbReference type="ARBA" id="ARBA00049893"/>
    </source>
</evidence>
<evidence type="ECO:0000256" key="3">
    <source>
        <dbReference type="ARBA" id="ARBA00022679"/>
    </source>
</evidence>
<dbReference type="SUPFAM" id="SSF64438">
    <property type="entry name" value="CNF1/YfiH-like putative cysteine hydrolases"/>
    <property type="match status" value="1"/>
</dbReference>
<comment type="caution">
    <text evidence="11">The sequence shown here is derived from an EMBL/GenBank/DDBJ whole genome shotgun (WGS) entry which is preliminary data.</text>
</comment>
<dbReference type="Gene3D" id="3.60.140.10">
    <property type="entry name" value="CNF1/YfiH-like putative cysteine hydrolases"/>
    <property type="match status" value="1"/>
</dbReference>
<keyword evidence="12" id="KW-1185">Reference proteome</keyword>
<accession>A0ABT0LJJ7</accession>
<dbReference type="Proteomes" id="UP001203423">
    <property type="component" value="Unassembled WGS sequence"/>
</dbReference>
<evidence type="ECO:0000256" key="10">
    <source>
        <dbReference type="RuleBase" id="RU361274"/>
    </source>
</evidence>
<comment type="catalytic activity">
    <reaction evidence="8">
        <text>adenosine + phosphate = alpha-D-ribose 1-phosphate + adenine</text>
        <dbReference type="Rhea" id="RHEA:27642"/>
        <dbReference type="ChEBI" id="CHEBI:16335"/>
        <dbReference type="ChEBI" id="CHEBI:16708"/>
        <dbReference type="ChEBI" id="CHEBI:43474"/>
        <dbReference type="ChEBI" id="CHEBI:57720"/>
        <dbReference type="EC" id="2.4.2.1"/>
    </reaction>
    <physiologicalReaction direction="left-to-right" evidence="8">
        <dbReference type="Rhea" id="RHEA:27643"/>
    </physiologicalReaction>
</comment>
<comment type="similarity">
    <text evidence="2 10">Belongs to the purine nucleoside phosphorylase YfiH/LACC1 family.</text>
</comment>
<reference evidence="11 12" key="1">
    <citation type="submission" date="2022-01" db="EMBL/GenBank/DDBJ databases">
        <title>Whole genome-based taxonomy of the Shewanellaceae.</title>
        <authorList>
            <person name="Martin-Rodriguez A.J."/>
        </authorList>
    </citation>
    <scope>NUCLEOTIDE SEQUENCE [LARGE SCALE GENOMIC DNA]</scope>
    <source>
        <strain evidence="11 12">DSM 17177</strain>
    </source>
</reference>
<keyword evidence="4" id="KW-0479">Metal-binding</keyword>
<evidence type="ECO:0000256" key="7">
    <source>
        <dbReference type="ARBA" id="ARBA00047989"/>
    </source>
</evidence>
<evidence type="ECO:0000256" key="4">
    <source>
        <dbReference type="ARBA" id="ARBA00022723"/>
    </source>
</evidence>
<evidence type="ECO:0000256" key="2">
    <source>
        <dbReference type="ARBA" id="ARBA00007353"/>
    </source>
</evidence>
<gene>
    <name evidence="11" type="primary">pgeF</name>
    <name evidence="11" type="ORF">L2764_24470</name>
</gene>